<proteinExistence type="predicted"/>
<keyword evidence="2" id="KW-0695">RNA-directed DNA polymerase</keyword>
<dbReference type="Pfam" id="PF00078">
    <property type="entry name" value="RVT_1"/>
    <property type="match status" value="1"/>
</dbReference>
<feature type="domain" description="Reverse transcriptase" evidence="1">
    <location>
        <begin position="169"/>
        <end position="350"/>
    </location>
</feature>
<dbReference type="InterPro" id="IPR043128">
    <property type="entry name" value="Rev_trsase/Diguanyl_cyclase"/>
</dbReference>
<dbReference type="EMBL" id="JASPKY010000363">
    <property type="protein sequence ID" value="KAK9703798.1"/>
    <property type="molecule type" value="Genomic_DNA"/>
</dbReference>
<dbReference type="PROSITE" id="PS50878">
    <property type="entry name" value="RT_POL"/>
    <property type="match status" value="1"/>
</dbReference>
<dbReference type="AlphaFoldDB" id="A0AAW1JK94"/>
<evidence type="ECO:0000313" key="3">
    <source>
        <dbReference type="Proteomes" id="UP001458880"/>
    </source>
</evidence>
<dbReference type="GO" id="GO:0003964">
    <property type="term" value="F:RNA-directed DNA polymerase activity"/>
    <property type="evidence" value="ECO:0007669"/>
    <property type="project" value="UniProtKB-KW"/>
</dbReference>
<sequence>MQLRLAAGNQIIQADQQGTLDARTTNGVHFRCPAIPVEDLQADIILGLPWLIEQQAVIDLTRGCIHIGREQRQTIHFCRPTPSKTAPAPPLDCSTIPMGNGDWTDDQRRELLRALQEFPELFEEGGAVATTATVRHTIRLKDETPVRVPQYRYTPEKKRIIAEQVERMLAANVIRPSHSSYSSPVVIVPKKNGEPRFCVDFRRLNDRTHDEASPLPPIHEALRDLGAASVFSTLDLRNGYWQVELDENSKPLTAFTTPDGAAYEFQVMPFGLKGAPTTFQKLMVQDVLVGHINNFAIAYLHDIIIFSHTPEEHRRHLRLVFERLSQHGLRLNWNKCKFASNSLDYLGHMVTSTGNHPQTAHVSAITNAEVPKRTRAVPGHCQLAPRLHPGMLRVTGPADRPINHEETLQVDPGG</sequence>
<gene>
    <name evidence="2" type="ORF">QE152_g29098</name>
</gene>
<protein>
    <submittedName>
        <fullName evidence="2">Reverse transcriptase (RNA-dependent DNA polymerase)</fullName>
    </submittedName>
</protein>
<dbReference type="PANTHER" id="PTHR24559">
    <property type="entry name" value="TRANSPOSON TY3-I GAG-POL POLYPROTEIN"/>
    <property type="match status" value="1"/>
</dbReference>
<dbReference type="SUPFAM" id="SSF56672">
    <property type="entry name" value="DNA/RNA polymerases"/>
    <property type="match status" value="1"/>
</dbReference>
<evidence type="ECO:0000313" key="2">
    <source>
        <dbReference type="EMBL" id="KAK9703798.1"/>
    </source>
</evidence>
<keyword evidence="2" id="KW-0808">Transferase</keyword>
<accession>A0AAW1JK94</accession>
<dbReference type="Gene3D" id="3.30.70.270">
    <property type="match status" value="1"/>
</dbReference>
<dbReference type="Proteomes" id="UP001458880">
    <property type="component" value="Unassembled WGS sequence"/>
</dbReference>
<dbReference type="Gene3D" id="2.40.70.10">
    <property type="entry name" value="Acid Proteases"/>
    <property type="match status" value="1"/>
</dbReference>
<reference evidence="2 3" key="1">
    <citation type="journal article" date="2024" name="BMC Genomics">
        <title>De novo assembly and annotation of Popillia japonica's genome with initial clues to its potential as an invasive pest.</title>
        <authorList>
            <person name="Cucini C."/>
            <person name="Boschi S."/>
            <person name="Funari R."/>
            <person name="Cardaioli E."/>
            <person name="Iannotti N."/>
            <person name="Marturano G."/>
            <person name="Paoli F."/>
            <person name="Bruttini M."/>
            <person name="Carapelli A."/>
            <person name="Frati F."/>
            <person name="Nardi F."/>
        </authorList>
    </citation>
    <scope>NUCLEOTIDE SEQUENCE [LARGE SCALE GENOMIC DNA]</scope>
    <source>
        <strain evidence="2">DMR45628</strain>
    </source>
</reference>
<comment type="caution">
    <text evidence="2">The sequence shown here is derived from an EMBL/GenBank/DDBJ whole genome shotgun (WGS) entry which is preliminary data.</text>
</comment>
<organism evidence="2 3">
    <name type="scientific">Popillia japonica</name>
    <name type="common">Japanese beetle</name>
    <dbReference type="NCBI Taxonomy" id="7064"/>
    <lineage>
        <taxon>Eukaryota</taxon>
        <taxon>Metazoa</taxon>
        <taxon>Ecdysozoa</taxon>
        <taxon>Arthropoda</taxon>
        <taxon>Hexapoda</taxon>
        <taxon>Insecta</taxon>
        <taxon>Pterygota</taxon>
        <taxon>Neoptera</taxon>
        <taxon>Endopterygota</taxon>
        <taxon>Coleoptera</taxon>
        <taxon>Polyphaga</taxon>
        <taxon>Scarabaeiformia</taxon>
        <taxon>Scarabaeidae</taxon>
        <taxon>Rutelinae</taxon>
        <taxon>Popillia</taxon>
    </lineage>
</organism>
<dbReference type="InterPro" id="IPR053134">
    <property type="entry name" value="RNA-dir_DNA_polymerase"/>
</dbReference>
<keyword evidence="2" id="KW-0548">Nucleotidyltransferase</keyword>
<keyword evidence="3" id="KW-1185">Reference proteome</keyword>
<dbReference type="InterPro" id="IPR043502">
    <property type="entry name" value="DNA/RNA_pol_sf"/>
</dbReference>
<dbReference type="CDD" id="cd01647">
    <property type="entry name" value="RT_LTR"/>
    <property type="match status" value="1"/>
</dbReference>
<dbReference type="Gene3D" id="3.10.10.10">
    <property type="entry name" value="HIV Type 1 Reverse Transcriptase, subunit A, domain 1"/>
    <property type="match status" value="1"/>
</dbReference>
<name>A0AAW1JK94_POPJA</name>
<dbReference type="InterPro" id="IPR000477">
    <property type="entry name" value="RT_dom"/>
</dbReference>
<dbReference type="PANTHER" id="PTHR24559:SF444">
    <property type="entry name" value="REVERSE TRANSCRIPTASE DOMAIN-CONTAINING PROTEIN"/>
    <property type="match status" value="1"/>
</dbReference>
<evidence type="ECO:0000259" key="1">
    <source>
        <dbReference type="PROSITE" id="PS50878"/>
    </source>
</evidence>
<dbReference type="InterPro" id="IPR021109">
    <property type="entry name" value="Peptidase_aspartic_dom_sf"/>
</dbReference>